<gene>
    <name evidence="2" type="ORF">PAPYR_4588</name>
</gene>
<organism evidence="2 3">
    <name type="scientific">Paratrimastix pyriformis</name>
    <dbReference type="NCBI Taxonomy" id="342808"/>
    <lineage>
        <taxon>Eukaryota</taxon>
        <taxon>Metamonada</taxon>
        <taxon>Preaxostyla</taxon>
        <taxon>Paratrimastigidae</taxon>
        <taxon>Paratrimastix</taxon>
    </lineage>
</organism>
<dbReference type="EMBL" id="JAPMOS010000019">
    <property type="protein sequence ID" value="KAJ4459528.1"/>
    <property type="molecule type" value="Genomic_DNA"/>
</dbReference>
<evidence type="ECO:0000256" key="1">
    <source>
        <dbReference type="SAM" id="MobiDB-lite"/>
    </source>
</evidence>
<evidence type="ECO:0000313" key="2">
    <source>
        <dbReference type="EMBL" id="KAJ4459528.1"/>
    </source>
</evidence>
<feature type="compositionally biased region" description="Pro residues" evidence="1">
    <location>
        <begin position="90"/>
        <end position="101"/>
    </location>
</feature>
<keyword evidence="3" id="KW-1185">Reference proteome</keyword>
<name>A0ABQ8UML2_9EUKA</name>
<sequence length="143" mass="15936">MFCSLRRTLDRTPWMPVGRLAFHHTFKQKTFQTRCAADPQHCMSSCQALTTTFVYLNFSLDGQRRAPDPIPLNPINPDCLGEDGRGDPHPWSPHRPVPWSPRPLVAPSTRPLVAPSLGRPVPGRPVPWSPRPLIAPSPGRPVP</sequence>
<reference evidence="2" key="1">
    <citation type="journal article" date="2022" name="bioRxiv">
        <title>Genomics of Preaxostyla Flagellates Illuminates Evolutionary Transitions and the Path Towards Mitochondrial Loss.</title>
        <authorList>
            <person name="Novak L.V.F."/>
            <person name="Treitli S.C."/>
            <person name="Pyrih J."/>
            <person name="Halakuc P."/>
            <person name="Pipaliya S.V."/>
            <person name="Vacek V."/>
            <person name="Brzon O."/>
            <person name="Soukal P."/>
            <person name="Eme L."/>
            <person name="Dacks J.B."/>
            <person name="Karnkowska A."/>
            <person name="Elias M."/>
            <person name="Hampl V."/>
        </authorList>
    </citation>
    <scope>NUCLEOTIDE SEQUENCE</scope>
    <source>
        <strain evidence="2">RCP-MX</strain>
    </source>
</reference>
<accession>A0ABQ8UML2</accession>
<feature type="region of interest" description="Disordered" evidence="1">
    <location>
        <begin position="66"/>
        <end position="143"/>
    </location>
</feature>
<proteinExistence type="predicted"/>
<comment type="caution">
    <text evidence="2">The sequence shown here is derived from an EMBL/GenBank/DDBJ whole genome shotgun (WGS) entry which is preliminary data.</text>
</comment>
<feature type="compositionally biased region" description="Pro residues" evidence="1">
    <location>
        <begin position="122"/>
        <end position="143"/>
    </location>
</feature>
<evidence type="ECO:0000313" key="3">
    <source>
        <dbReference type="Proteomes" id="UP001141327"/>
    </source>
</evidence>
<dbReference type="Proteomes" id="UP001141327">
    <property type="component" value="Unassembled WGS sequence"/>
</dbReference>
<protein>
    <submittedName>
        <fullName evidence="2">Uncharacterized protein</fullName>
    </submittedName>
</protein>